<feature type="compositionally biased region" description="Basic and acidic residues" evidence="1">
    <location>
        <begin position="115"/>
        <end position="125"/>
    </location>
</feature>
<feature type="region of interest" description="Disordered" evidence="1">
    <location>
        <begin position="231"/>
        <end position="279"/>
    </location>
</feature>
<feature type="compositionally biased region" description="Basic and acidic residues" evidence="1">
    <location>
        <begin position="151"/>
        <end position="164"/>
    </location>
</feature>
<feature type="compositionally biased region" description="Basic and acidic residues" evidence="1">
    <location>
        <begin position="78"/>
        <end position="93"/>
    </location>
</feature>
<dbReference type="Proteomes" id="UP000204221">
    <property type="component" value="Chromosome"/>
</dbReference>
<feature type="compositionally biased region" description="Polar residues" evidence="1">
    <location>
        <begin position="325"/>
        <end position="342"/>
    </location>
</feature>
<proteinExistence type="predicted"/>
<keyword evidence="3" id="KW-1185">Reference proteome</keyword>
<evidence type="ECO:0000313" key="2">
    <source>
        <dbReference type="EMBL" id="ASO22729.1"/>
    </source>
</evidence>
<feature type="compositionally biased region" description="Low complexity" evidence="1">
    <location>
        <begin position="22"/>
        <end position="46"/>
    </location>
</feature>
<protein>
    <submittedName>
        <fullName evidence="2">Uncharacterized protein</fullName>
    </submittedName>
</protein>
<name>A0A221WB43_9PSEU</name>
<organism evidence="2 3">
    <name type="scientific">Actinoalloteichus hoggarensis</name>
    <dbReference type="NCBI Taxonomy" id="1470176"/>
    <lineage>
        <taxon>Bacteria</taxon>
        <taxon>Bacillati</taxon>
        <taxon>Actinomycetota</taxon>
        <taxon>Actinomycetes</taxon>
        <taxon>Pseudonocardiales</taxon>
        <taxon>Pseudonocardiaceae</taxon>
        <taxon>Actinoalloteichus</taxon>
    </lineage>
</organism>
<gene>
    <name evidence="2" type="ORF">AHOG_25620</name>
</gene>
<accession>A0A221WB43</accession>
<dbReference type="EMBL" id="CP022521">
    <property type="protein sequence ID" value="ASO22729.1"/>
    <property type="molecule type" value="Genomic_DNA"/>
</dbReference>
<feature type="region of interest" description="Disordered" evidence="1">
    <location>
        <begin position="1"/>
        <end position="191"/>
    </location>
</feature>
<feature type="compositionally biased region" description="Basic and acidic residues" evidence="1">
    <location>
        <begin position="56"/>
        <end position="68"/>
    </location>
</feature>
<feature type="region of interest" description="Disordered" evidence="1">
    <location>
        <begin position="309"/>
        <end position="342"/>
    </location>
</feature>
<dbReference type="KEGG" id="ahg:AHOG_25620"/>
<evidence type="ECO:0000313" key="3">
    <source>
        <dbReference type="Proteomes" id="UP000204221"/>
    </source>
</evidence>
<reference evidence="2 3" key="1">
    <citation type="submission" date="2017-07" db="EMBL/GenBank/DDBJ databases">
        <title>Complete genome sequence of Actinoalloteichus hoggarensis DSM 45943, type strain of Actinoalloteichus hoggarensis.</title>
        <authorList>
            <person name="Ruckert C."/>
            <person name="Nouioui I."/>
            <person name="Willmese J."/>
            <person name="van Wezel G."/>
            <person name="Klenk H.-P."/>
            <person name="Kalinowski J."/>
            <person name="Zotchev S.B."/>
        </authorList>
    </citation>
    <scope>NUCLEOTIDE SEQUENCE [LARGE SCALE GENOMIC DNA]</scope>
    <source>
        <strain evidence="2 3">DSM 45943</strain>
    </source>
</reference>
<evidence type="ECO:0000256" key="1">
    <source>
        <dbReference type="SAM" id="MobiDB-lite"/>
    </source>
</evidence>
<sequence>MRARVPVPQARPSLRAARQDVGQGRRPAAARTPAAAGGRPRGGRPALVGDQSVIQHEPHAAARDELHAGEPAAGGSDPLRRRPASDVADRVGRGEGQALGGFQQVRLASLPGCLRPDDARENPRARRERSRPSPDAGVRRAPRARCLQRSGRVERPAQPDEGRAAMRRPASVFRDRAAESTGWSAAGPARRDGGRVRLVRARCERAGLDGAAYSGDEYFEVAHLGAARVARAGAERPRQGPRSEARARDDGVPACLDSCPTSSRLRTGSGGERRTPARDAPYLSTLPMRRSWPPPSMWMCHRSFTLAPSSRTKRSLTRTRPPWNSGPSVIVTSATVSPHQAS</sequence>
<dbReference type="AlphaFoldDB" id="A0A221WB43"/>
<feature type="compositionally biased region" description="Basic and acidic residues" evidence="1">
    <location>
        <begin position="233"/>
        <end position="251"/>
    </location>
</feature>